<feature type="transmembrane region" description="Helical" evidence="14">
    <location>
        <begin position="256"/>
        <end position="273"/>
    </location>
</feature>
<evidence type="ECO:0000256" key="7">
    <source>
        <dbReference type="ARBA" id="ARBA00022989"/>
    </source>
</evidence>
<dbReference type="Gene3D" id="1.20.1730.10">
    <property type="entry name" value="Sodium/glucose cotransporter"/>
    <property type="match status" value="1"/>
</dbReference>
<keyword evidence="8 14" id="KW-0915">Sodium</keyword>
<accession>A0A841ISC4</accession>
<organism evidence="15 16">
    <name type="scientific">Nocardiopsis algeriensis</name>
    <dbReference type="NCBI Taxonomy" id="1478215"/>
    <lineage>
        <taxon>Bacteria</taxon>
        <taxon>Bacillati</taxon>
        <taxon>Actinomycetota</taxon>
        <taxon>Actinomycetes</taxon>
        <taxon>Streptosporangiales</taxon>
        <taxon>Nocardiopsidaceae</taxon>
        <taxon>Nocardiopsis</taxon>
    </lineage>
</organism>
<dbReference type="GO" id="GO:0015824">
    <property type="term" value="P:proline transport"/>
    <property type="evidence" value="ECO:0007669"/>
    <property type="project" value="UniProtKB-UniRule"/>
</dbReference>
<evidence type="ECO:0000256" key="4">
    <source>
        <dbReference type="ARBA" id="ARBA00022475"/>
    </source>
</evidence>
<evidence type="ECO:0000256" key="12">
    <source>
        <dbReference type="ARBA" id="ARBA00033708"/>
    </source>
</evidence>
<dbReference type="CDD" id="cd11475">
    <property type="entry name" value="SLC5sbd_PutP"/>
    <property type="match status" value="1"/>
</dbReference>
<dbReference type="GO" id="GO:0005298">
    <property type="term" value="F:proline:sodium symporter activity"/>
    <property type="evidence" value="ECO:0007669"/>
    <property type="project" value="UniProtKB-UniRule"/>
</dbReference>
<evidence type="ECO:0000256" key="6">
    <source>
        <dbReference type="ARBA" id="ARBA00022847"/>
    </source>
</evidence>
<keyword evidence="7 14" id="KW-1133">Transmembrane helix</keyword>
<comment type="subcellular location">
    <subcellularLocation>
        <location evidence="1 14">Cell membrane</location>
        <topology evidence="1 14">Multi-pass membrane protein</topology>
    </subcellularLocation>
</comment>
<evidence type="ECO:0000256" key="1">
    <source>
        <dbReference type="ARBA" id="ARBA00004651"/>
    </source>
</evidence>
<sequence>MNESMLWSVATFGVYLAAMVAIGLWAYRRTVSQSDFVLGGRQLNSWVAGLSANASDFSGWLLLGLPGAVYVSGLGEAWIAVGLACGFAGSWILLAPRLRVYTQRVTDARTGGDSDSLTLSSFLENRFDDPTRLLRGVSAVLIIVFYFFYVASGLVAMAALFDQVFGLDPAPAIGIGVGIVVLYTVLGGFLAVSFTDVVQAAMMWLALLIVPVLAITALGGFGGLTDGVAAKSDGLLSAVGGTSLDADLGQWVSTDTLGWVVIVSGLAWGLGYFGQPHILARYMGIRSAKDIPKAAAISVTWAVTAMALAVAVGFIGIAYFDTPLGNPEQVFPQLIEALSHPLVAGVLLAAILAAVMSTADSQLLVAASALTEDGYRAFVNRDADPKVLLWVSRVTVVAVALAAAAIALWGDASVMDLVGYAWAGFGAGFGPVLLLAVFWKRMTWAGALAGMIAGGATAIAWDVLDERVLGTGLYAMVPAVALSLVAIVVFNGLARPSRQMVEDFDRVEAEVKGAEV</sequence>
<feature type="transmembrane region" description="Helical" evidence="14">
    <location>
        <begin position="340"/>
        <end position="366"/>
    </location>
</feature>
<dbReference type="Pfam" id="PF00474">
    <property type="entry name" value="SSF"/>
    <property type="match status" value="1"/>
</dbReference>
<feature type="transmembrane region" description="Helical" evidence="14">
    <location>
        <begin position="294"/>
        <end position="320"/>
    </location>
</feature>
<dbReference type="InterPro" id="IPR011851">
    <property type="entry name" value="Na/Pro_symporter"/>
</dbReference>
<feature type="transmembrane region" description="Helical" evidence="14">
    <location>
        <begin position="420"/>
        <end position="439"/>
    </location>
</feature>
<proteinExistence type="inferred from homology"/>
<keyword evidence="6 14" id="KW-0769">Symport</keyword>
<dbReference type="InterPro" id="IPR001734">
    <property type="entry name" value="Na/solute_symporter"/>
</dbReference>
<feature type="transmembrane region" description="Helical" evidence="14">
    <location>
        <begin position="136"/>
        <end position="161"/>
    </location>
</feature>
<dbReference type="NCBIfam" id="TIGR02121">
    <property type="entry name" value="Na_Pro_sym"/>
    <property type="match status" value="1"/>
</dbReference>
<keyword evidence="16" id="KW-1185">Reference proteome</keyword>
<protein>
    <recommendedName>
        <fullName evidence="14">Sodium/proline symporter</fullName>
    </recommendedName>
    <alternativeName>
        <fullName evidence="14">Proline permease</fullName>
    </alternativeName>
</protein>
<keyword evidence="5 14" id="KW-0812">Transmembrane</keyword>
<keyword evidence="9 14" id="KW-0406">Ion transport</keyword>
<reference evidence="15 16" key="1">
    <citation type="submission" date="2020-08" db="EMBL/GenBank/DDBJ databases">
        <title>Genomic Encyclopedia of Type Strains, Phase III (KMG-III): the genomes of soil and plant-associated and newly described type strains.</title>
        <authorList>
            <person name="Whitman W."/>
        </authorList>
    </citation>
    <scope>NUCLEOTIDE SEQUENCE [LARGE SCALE GENOMIC DNA]</scope>
    <source>
        <strain evidence="15 16">CECT 8712</strain>
    </source>
</reference>
<comment type="catalytic activity">
    <reaction evidence="12">
        <text>L-proline(in) + Na(+)(in) = L-proline(out) + Na(+)(out)</text>
        <dbReference type="Rhea" id="RHEA:28967"/>
        <dbReference type="ChEBI" id="CHEBI:29101"/>
        <dbReference type="ChEBI" id="CHEBI:60039"/>
    </reaction>
</comment>
<dbReference type="GO" id="GO:0031402">
    <property type="term" value="F:sodium ion binding"/>
    <property type="evidence" value="ECO:0007669"/>
    <property type="project" value="UniProtKB-UniRule"/>
</dbReference>
<feature type="transmembrane region" description="Helical" evidence="14">
    <location>
        <begin position="473"/>
        <end position="494"/>
    </location>
</feature>
<dbReference type="GO" id="GO:0005886">
    <property type="term" value="C:plasma membrane"/>
    <property type="evidence" value="ECO:0007669"/>
    <property type="project" value="UniProtKB-SubCell"/>
</dbReference>
<comment type="caution">
    <text evidence="15">The sequence shown here is derived from an EMBL/GenBank/DDBJ whole genome shotgun (WGS) entry which is preliminary data.</text>
</comment>
<feature type="transmembrane region" description="Helical" evidence="14">
    <location>
        <begin position="444"/>
        <end position="461"/>
    </location>
</feature>
<evidence type="ECO:0000256" key="14">
    <source>
        <dbReference type="RuleBase" id="RU366012"/>
    </source>
</evidence>
<dbReference type="InterPro" id="IPR038377">
    <property type="entry name" value="Na/Glc_symporter_sf"/>
</dbReference>
<feature type="transmembrane region" description="Helical" evidence="14">
    <location>
        <begin position="173"/>
        <end position="192"/>
    </location>
</feature>
<keyword evidence="14" id="KW-0029">Amino-acid transport</keyword>
<evidence type="ECO:0000313" key="16">
    <source>
        <dbReference type="Proteomes" id="UP000536604"/>
    </source>
</evidence>
<evidence type="ECO:0000256" key="9">
    <source>
        <dbReference type="ARBA" id="ARBA00023065"/>
    </source>
</evidence>
<comment type="similarity">
    <text evidence="2 13">Belongs to the sodium:solute symporter (SSF) (TC 2.A.21) family.</text>
</comment>
<dbReference type="NCBIfam" id="TIGR00813">
    <property type="entry name" value="sss"/>
    <property type="match status" value="1"/>
</dbReference>
<dbReference type="Proteomes" id="UP000536604">
    <property type="component" value="Unassembled WGS sequence"/>
</dbReference>
<dbReference type="EMBL" id="JACHJO010000012">
    <property type="protein sequence ID" value="MBB6121789.1"/>
    <property type="molecule type" value="Genomic_DNA"/>
</dbReference>
<keyword evidence="4 14" id="KW-1003">Cell membrane</keyword>
<evidence type="ECO:0000256" key="13">
    <source>
        <dbReference type="RuleBase" id="RU362091"/>
    </source>
</evidence>
<evidence type="ECO:0000256" key="3">
    <source>
        <dbReference type="ARBA" id="ARBA00022448"/>
    </source>
</evidence>
<evidence type="ECO:0000256" key="11">
    <source>
        <dbReference type="ARBA" id="ARBA00023201"/>
    </source>
</evidence>
<feature type="transmembrane region" description="Helical" evidence="14">
    <location>
        <begin position="77"/>
        <end position="94"/>
    </location>
</feature>
<keyword evidence="3 14" id="KW-0813">Transport</keyword>
<evidence type="ECO:0000313" key="15">
    <source>
        <dbReference type="EMBL" id="MBB6121789.1"/>
    </source>
</evidence>
<dbReference type="AlphaFoldDB" id="A0A841ISC4"/>
<keyword evidence="10 14" id="KW-0472">Membrane</keyword>
<feature type="transmembrane region" description="Helical" evidence="14">
    <location>
        <begin position="387"/>
        <end position="408"/>
    </location>
</feature>
<comment type="function">
    <text evidence="14">Catalyzes the sodium-dependent uptake of extracellular L-proline.</text>
</comment>
<dbReference type="PROSITE" id="PS50283">
    <property type="entry name" value="NA_SOLUT_SYMP_3"/>
    <property type="match status" value="1"/>
</dbReference>
<feature type="transmembrane region" description="Helical" evidence="14">
    <location>
        <begin position="204"/>
        <end position="224"/>
    </location>
</feature>
<dbReference type="GO" id="GO:0015193">
    <property type="term" value="F:L-proline transmembrane transporter activity"/>
    <property type="evidence" value="ECO:0007669"/>
    <property type="project" value="TreeGrafter"/>
</dbReference>
<dbReference type="InterPro" id="IPR018212">
    <property type="entry name" value="Na/solute_symporter_CS"/>
</dbReference>
<evidence type="ECO:0000256" key="8">
    <source>
        <dbReference type="ARBA" id="ARBA00023053"/>
    </source>
</evidence>
<dbReference type="InterPro" id="IPR050277">
    <property type="entry name" value="Sodium:Solute_Symporter"/>
</dbReference>
<gene>
    <name evidence="15" type="ORF">FHS13_003768</name>
</gene>
<dbReference type="PANTHER" id="PTHR48086:SF3">
    <property type="entry name" value="SODIUM_PROLINE SYMPORTER"/>
    <property type="match status" value="1"/>
</dbReference>
<evidence type="ECO:0000256" key="2">
    <source>
        <dbReference type="ARBA" id="ARBA00006434"/>
    </source>
</evidence>
<dbReference type="PROSITE" id="PS00457">
    <property type="entry name" value="NA_SOLUT_SYMP_2"/>
    <property type="match status" value="1"/>
</dbReference>
<feature type="transmembrane region" description="Helical" evidence="14">
    <location>
        <begin position="6"/>
        <end position="27"/>
    </location>
</feature>
<keyword evidence="11 14" id="KW-0739">Sodium transport</keyword>
<dbReference type="PANTHER" id="PTHR48086">
    <property type="entry name" value="SODIUM/PROLINE SYMPORTER-RELATED"/>
    <property type="match status" value="1"/>
</dbReference>
<evidence type="ECO:0000256" key="5">
    <source>
        <dbReference type="ARBA" id="ARBA00022692"/>
    </source>
</evidence>
<evidence type="ECO:0000256" key="10">
    <source>
        <dbReference type="ARBA" id="ARBA00023136"/>
    </source>
</evidence>
<name>A0A841ISC4_9ACTN</name>